<organism evidence="1 2">
    <name type="scientific">Neoroseomonas lacus</name>
    <dbReference type="NCBI Taxonomy" id="287609"/>
    <lineage>
        <taxon>Bacteria</taxon>
        <taxon>Pseudomonadati</taxon>
        <taxon>Pseudomonadota</taxon>
        <taxon>Alphaproteobacteria</taxon>
        <taxon>Acetobacterales</taxon>
        <taxon>Acetobacteraceae</taxon>
        <taxon>Neoroseomonas</taxon>
    </lineage>
</organism>
<keyword evidence="2" id="KW-1185">Reference proteome</keyword>
<dbReference type="EMBL" id="BMKW01000005">
    <property type="protein sequence ID" value="GGJ16517.1"/>
    <property type="molecule type" value="Genomic_DNA"/>
</dbReference>
<comment type="caution">
    <text evidence="1">The sequence shown here is derived from an EMBL/GenBank/DDBJ whole genome shotgun (WGS) entry which is preliminary data.</text>
</comment>
<evidence type="ECO:0008006" key="3">
    <source>
        <dbReference type="Google" id="ProtNLM"/>
    </source>
</evidence>
<dbReference type="RefSeq" id="WP_188967367.1">
    <property type="nucleotide sequence ID" value="NZ_BMKW01000005.1"/>
</dbReference>
<gene>
    <name evidence="1" type="ORF">GCM10011320_24900</name>
</gene>
<protein>
    <recommendedName>
        <fullName evidence="3">DUF1326 domain-containing protein</fullName>
    </recommendedName>
</protein>
<name>A0A917KKM4_9PROT</name>
<dbReference type="Pfam" id="PF07040">
    <property type="entry name" value="DUF1326"/>
    <property type="match status" value="1"/>
</dbReference>
<dbReference type="InterPro" id="IPR009758">
    <property type="entry name" value="DUF1326"/>
</dbReference>
<reference evidence="1" key="1">
    <citation type="journal article" date="2014" name="Int. J. Syst. Evol. Microbiol.">
        <title>Complete genome sequence of Corynebacterium casei LMG S-19264T (=DSM 44701T), isolated from a smear-ripened cheese.</title>
        <authorList>
            <consortium name="US DOE Joint Genome Institute (JGI-PGF)"/>
            <person name="Walter F."/>
            <person name="Albersmeier A."/>
            <person name="Kalinowski J."/>
            <person name="Ruckert C."/>
        </authorList>
    </citation>
    <scope>NUCLEOTIDE SEQUENCE</scope>
    <source>
        <strain evidence="1">CGMCC 1.3617</strain>
    </source>
</reference>
<reference evidence="1" key="2">
    <citation type="submission" date="2020-09" db="EMBL/GenBank/DDBJ databases">
        <authorList>
            <person name="Sun Q."/>
            <person name="Zhou Y."/>
        </authorList>
    </citation>
    <scope>NUCLEOTIDE SEQUENCE</scope>
    <source>
        <strain evidence="1">CGMCC 1.3617</strain>
    </source>
</reference>
<evidence type="ECO:0000313" key="1">
    <source>
        <dbReference type="EMBL" id="GGJ16517.1"/>
    </source>
</evidence>
<dbReference type="AlphaFoldDB" id="A0A917KKM4"/>
<dbReference type="Proteomes" id="UP000661507">
    <property type="component" value="Unassembled WGS sequence"/>
</dbReference>
<accession>A0A917KKM4</accession>
<sequence>MSAHKKWQISGDYFENCNCDVVCPCLVSTAAPLTAKPSEGHCDVAIAFHIDRGTYDGVALDGLNVALIGYAPGPMADGNMTLAAYIDERADDRQAEALGAIFGGAEGGPMAAFAPLVGQHLGVRKVPIRYAIDGKNRSAEIPGVMRMTVAPIPTMHESGEAWIAAGHPIAPDRMALAVGLPGNSYTDHGMVWDNSGKNGHYAPIAWSG</sequence>
<proteinExistence type="predicted"/>
<evidence type="ECO:0000313" key="2">
    <source>
        <dbReference type="Proteomes" id="UP000661507"/>
    </source>
</evidence>